<dbReference type="GO" id="GO:0016787">
    <property type="term" value="F:hydrolase activity"/>
    <property type="evidence" value="ECO:0007669"/>
    <property type="project" value="UniProtKB-KW"/>
</dbReference>
<dbReference type="Proteomes" id="UP000243308">
    <property type="component" value="Unassembled WGS sequence"/>
</dbReference>
<feature type="domain" description="Carboxylesterase type B" evidence="5">
    <location>
        <begin position="169"/>
        <end position="697"/>
    </location>
</feature>
<dbReference type="PANTHER" id="PTHR45570:SF1">
    <property type="entry name" value="CARBOXYLIC ESTER HYDROLASE"/>
    <property type="match status" value="1"/>
</dbReference>
<dbReference type="PROSITE" id="PS00941">
    <property type="entry name" value="CARBOXYLESTERASE_B_2"/>
    <property type="match status" value="1"/>
</dbReference>
<dbReference type="InterPro" id="IPR002018">
    <property type="entry name" value="CarbesteraseB"/>
</dbReference>
<keyword evidence="4" id="KW-0732">Signal</keyword>
<dbReference type="PANTHER" id="PTHR45570">
    <property type="entry name" value="CARBOXYLIC ESTER HYDROLASE"/>
    <property type="match status" value="1"/>
</dbReference>
<evidence type="ECO:0000259" key="5">
    <source>
        <dbReference type="Pfam" id="PF00135"/>
    </source>
</evidence>
<dbReference type="SUPFAM" id="SSF53474">
    <property type="entry name" value="alpha/beta-Hydrolases"/>
    <property type="match status" value="1"/>
</dbReference>
<feature type="region of interest" description="Disordered" evidence="3">
    <location>
        <begin position="642"/>
        <end position="665"/>
    </location>
</feature>
<dbReference type="Gene3D" id="3.40.50.1820">
    <property type="entry name" value="alpha/beta hydrolase"/>
    <property type="match status" value="1"/>
</dbReference>
<evidence type="ECO:0000313" key="6">
    <source>
        <dbReference type="EMBL" id="KFH62685.1"/>
    </source>
</evidence>
<comment type="similarity">
    <text evidence="1">Belongs to the type-B carboxylesterase/lipase family.</text>
</comment>
<dbReference type="PROSITE" id="PS00122">
    <property type="entry name" value="CARBOXYLESTERASE_B_1"/>
    <property type="match status" value="1"/>
</dbReference>
<dbReference type="OrthoDB" id="408631at2759"/>
<gene>
    <name evidence="6" type="ORF">MVEG_12077</name>
</gene>
<organism evidence="6 7">
    <name type="scientific">Podila verticillata NRRL 6337</name>
    <dbReference type="NCBI Taxonomy" id="1069443"/>
    <lineage>
        <taxon>Eukaryota</taxon>
        <taxon>Fungi</taxon>
        <taxon>Fungi incertae sedis</taxon>
        <taxon>Mucoromycota</taxon>
        <taxon>Mortierellomycotina</taxon>
        <taxon>Mortierellomycetes</taxon>
        <taxon>Mortierellales</taxon>
        <taxon>Mortierellaceae</taxon>
        <taxon>Podila</taxon>
    </lineage>
</organism>
<reference evidence="6 7" key="1">
    <citation type="submission" date="2011-02" db="EMBL/GenBank/DDBJ databases">
        <title>The Genome Sequence of Mortierella verticillata NRRL 6337.</title>
        <authorList>
            <consortium name="The Broad Institute Genome Sequencing Platform"/>
            <person name="Russ C."/>
            <person name="Cuomo C."/>
            <person name="Burger G."/>
            <person name="Gray M.W."/>
            <person name="Holland P.W.H."/>
            <person name="King N."/>
            <person name="Lang F.B.F."/>
            <person name="Roger A.J."/>
            <person name="Ruiz-Trillo I."/>
            <person name="Young S.K."/>
            <person name="Zeng Q."/>
            <person name="Gargeya S."/>
            <person name="Alvarado L."/>
            <person name="Berlin A."/>
            <person name="Chapman S.B."/>
            <person name="Chen Z."/>
            <person name="Freedman E."/>
            <person name="Gellesch M."/>
            <person name="Goldberg J."/>
            <person name="Griggs A."/>
            <person name="Gujja S."/>
            <person name="Heilman E."/>
            <person name="Heiman D."/>
            <person name="Howarth C."/>
            <person name="Mehta T."/>
            <person name="Neiman D."/>
            <person name="Pearson M."/>
            <person name="Roberts A."/>
            <person name="Saif S."/>
            <person name="Shea T."/>
            <person name="Shenoy N."/>
            <person name="Sisk P."/>
            <person name="Stolte C."/>
            <person name="Sykes S."/>
            <person name="White J."/>
            <person name="Yandava C."/>
            <person name="Haas B."/>
            <person name="Nusbaum C."/>
            <person name="Birren B."/>
        </authorList>
    </citation>
    <scope>NUCLEOTIDE SEQUENCE [LARGE SCALE GENOMIC DNA]</scope>
    <source>
        <strain evidence="6 7">NRRL 6337</strain>
    </source>
</reference>
<evidence type="ECO:0000256" key="4">
    <source>
        <dbReference type="SAM" id="SignalP"/>
    </source>
</evidence>
<name>A0A086TL58_9FUNG</name>
<dbReference type="ESTHER" id="9fung-a0a086tl58">
    <property type="family name" value="Fungal_carboxylesterase_lipase"/>
</dbReference>
<dbReference type="Pfam" id="PF00135">
    <property type="entry name" value="COesterase"/>
    <property type="match status" value="1"/>
</dbReference>
<dbReference type="InterPro" id="IPR029058">
    <property type="entry name" value="AB_hydrolase_fold"/>
</dbReference>
<evidence type="ECO:0000256" key="2">
    <source>
        <dbReference type="ARBA" id="ARBA00022801"/>
    </source>
</evidence>
<protein>
    <recommendedName>
        <fullName evidence="5">Carboxylesterase type B domain-containing protein</fullName>
    </recommendedName>
</protein>
<dbReference type="EMBL" id="KN042431">
    <property type="protein sequence ID" value="KFH62685.1"/>
    <property type="molecule type" value="Genomic_DNA"/>
</dbReference>
<keyword evidence="7" id="KW-1185">Reference proteome</keyword>
<sequence length="717" mass="78535">MLRHHAMQLLLLSLLAVSFAQSALVKNAPSASDLDGVHILIDNDVDSLTNDTSVIFLSKKRNYQDSLRACEALGERGYPASSTAADNFSLSQLLKMTPVAEAEVKSSGRYWIRDHNAPKNRHDCSSIDRNGKVSKTWCQNQYPTICTNSAPRRRASTTHPEGDTSRQIKVPTNNLGTLQGHRDSTAFRFYGIPYAQPPVGKNRFAAPKPLRNRGKDTLVDANKFGYVCLQLPAANQTDDNVVLGAQESEDCLYLNVFTPTLKNKINKGIPVMVYVHGGSFTSLSGSSPVFEPGNLVSRGGVVVVTLNYRLSIFGLFQNQPAISKSAAPGNLATRDHIAALQWVQKNIATFGGDPNQVTIFGQSAGGWSMRALLSAPSAFGLYKNAIVESDPIGLPFSGPGFAAEIGKRTLRNLGCSDSDLACALSKTANQVRDAQVSAMEAVRKLPGNQWVQDGAVYRPCVDGDLIPANLDDLIKQGRHNTRANIMWGSTKDEQGSFITGNLPNPVPVDVNITQTILDLDGDKARYQKLMASPYYKFNNSDNDTVRNQISRAITDLDWTCPYQALSRGAAQHGVVYTYRFNHGRAFQDAIGTNTTAFCMDKICHGDDVVPTFGGGDIFPGTEQTGDNARFSRQIIDWTSTFARTGNPNPRKGSTGAARTNKDVTRSPWRAYSAGSNDVMELNLDSKMSRNVDKARCDWVEENVKFDYQLYGPEHQHY</sequence>
<evidence type="ECO:0000256" key="3">
    <source>
        <dbReference type="SAM" id="MobiDB-lite"/>
    </source>
</evidence>
<feature type="signal peptide" evidence="4">
    <location>
        <begin position="1"/>
        <end position="22"/>
    </location>
</feature>
<evidence type="ECO:0000313" key="7">
    <source>
        <dbReference type="Proteomes" id="UP000243308"/>
    </source>
</evidence>
<dbReference type="InterPro" id="IPR019819">
    <property type="entry name" value="Carboxylesterase_B_CS"/>
</dbReference>
<keyword evidence="2" id="KW-0378">Hydrolase</keyword>
<dbReference type="AlphaFoldDB" id="A0A086TL58"/>
<feature type="region of interest" description="Disordered" evidence="3">
    <location>
        <begin position="150"/>
        <end position="174"/>
    </location>
</feature>
<proteinExistence type="inferred from homology"/>
<feature type="chain" id="PRO_5007236877" description="Carboxylesterase type B domain-containing protein" evidence="4">
    <location>
        <begin position="23"/>
        <end position="717"/>
    </location>
</feature>
<accession>A0A086TL58</accession>
<dbReference type="InterPro" id="IPR019826">
    <property type="entry name" value="Carboxylesterase_B_AS"/>
</dbReference>
<evidence type="ECO:0000256" key="1">
    <source>
        <dbReference type="ARBA" id="ARBA00005964"/>
    </source>
</evidence>